<evidence type="ECO:0008006" key="4">
    <source>
        <dbReference type="Google" id="ProtNLM"/>
    </source>
</evidence>
<feature type="compositionally biased region" description="Low complexity" evidence="1">
    <location>
        <begin position="208"/>
        <end position="239"/>
    </location>
</feature>
<feature type="compositionally biased region" description="Polar residues" evidence="1">
    <location>
        <begin position="98"/>
        <end position="112"/>
    </location>
</feature>
<feature type="compositionally biased region" description="Basic and acidic residues" evidence="1">
    <location>
        <begin position="567"/>
        <end position="576"/>
    </location>
</feature>
<dbReference type="GeneID" id="25333057"/>
<feature type="region of interest" description="Disordered" evidence="1">
    <location>
        <begin position="1"/>
        <end position="156"/>
    </location>
</feature>
<dbReference type="EMBL" id="KN847323">
    <property type="protein sequence ID" value="KIW49475.1"/>
    <property type="molecule type" value="Genomic_DNA"/>
</dbReference>
<keyword evidence="3" id="KW-1185">Reference proteome</keyword>
<evidence type="ECO:0000313" key="2">
    <source>
        <dbReference type="EMBL" id="KIW49475.1"/>
    </source>
</evidence>
<reference evidence="2 3" key="1">
    <citation type="submission" date="2015-01" db="EMBL/GenBank/DDBJ databases">
        <title>The Genome Sequence of Exophiala xenobiotica CBS118157.</title>
        <authorList>
            <consortium name="The Broad Institute Genomics Platform"/>
            <person name="Cuomo C."/>
            <person name="de Hoog S."/>
            <person name="Gorbushina A."/>
            <person name="Stielow B."/>
            <person name="Teixiera M."/>
            <person name="Abouelleil A."/>
            <person name="Chapman S.B."/>
            <person name="Priest M."/>
            <person name="Young S.K."/>
            <person name="Wortman J."/>
            <person name="Nusbaum C."/>
            <person name="Birren B."/>
        </authorList>
    </citation>
    <scope>NUCLEOTIDE SEQUENCE [LARGE SCALE GENOMIC DNA]</scope>
    <source>
        <strain evidence="2 3">CBS 118157</strain>
    </source>
</reference>
<accession>A0A0D2E409</accession>
<dbReference type="OrthoDB" id="5382952at2759"/>
<feature type="compositionally biased region" description="Low complexity" evidence="1">
    <location>
        <begin position="71"/>
        <end position="84"/>
    </location>
</feature>
<feature type="region of interest" description="Disordered" evidence="1">
    <location>
        <begin position="420"/>
        <end position="576"/>
    </location>
</feature>
<proteinExistence type="predicted"/>
<organism evidence="2 3">
    <name type="scientific">Exophiala xenobiotica</name>
    <dbReference type="NCBI Taxonomy" id="348802"/>
    <lineage>
        <taxon>Eukaryota</taxon>
        <taxon>Fungi</taxon>
        <taxon>Dikarya</taxon>
        <taxon>Ascomycota</taxon>
        <taxon>Pezizomycotina</taxon>
        <taxon>Eurotiomycetes</taxon>
        <taxon>Chaetothyriomycetidae</taxon>
        <taxon>Chaetothyriales</taxon>
        <taxon>Herpotrichiellaceae</taxon>
        <taxon>Exophiala</taxon>
    </lineage>
</organism>
<sequence length="1526" mass="166768">MSYRTQTYDTRQGPPRTKDVTVPRGSRLPAAGQAGSLSEPSWSGADAGSGYRSDALTMEPAKSSSAKPRLKPTSIPKSTTKSPSLRPTASSKVAAPPSSMSKSTWGPPSLSQEVPLIMDSDRREGRRGGRTHDRPPPVRTARLREASSRALSSLDTERDAIFGIVMPRTALAARHADLPPRLIPELQALAASPARNQVPLNNSTSSIESPSTWLSSSRSPWSESTTMTTPTSWSSSSPSVIQHMPVKTVGKRLHTVPVRQANRGNIPEVPALPESFSASGANSALSSKEVKRSPSRKRTPLSTPAPTPPPRTSSAKQSLSRSSSRSRIPQQPTPPSSEPEGSPLPRRTQKDMDNIADTLHQDSVTRAHGELQQSLAAQWVKQGQPVTVPWAADRDRARLWPERPEDQGMVEHVLGADEREGDLVPSGHHPITPPETIPAVPESPSRLGKLSRLAIFGRRGKSPAKEVERSPRKLQRRGPTTGTGHEGYGRYGRRGRKASQETASANNSESERSVSSTRRIPLFSSKGSASRSSSRHHRNSQSDLDEFVSTRMKPVPIIGGSGNSLRSESDSRVDVSDRTLQPLDSDLQGATPSPDVQILEDTADLPNRVYNQERRPNLAVRRSQRFGKDSETFNIPTSIRTDQISVPLYVTSQDEGRASAVAISTSTPSSTTEFNRGDAGSTKTKDKRTRRLRWNIFRRKDTDMESQKTYIPPSTSPEEMTVTISTIPAPRSMPYYAMMDSESEVNNNEHVGDFLEQVVDSPAISPLMGEYEPDYMQTEHAQQGYDEEPYLPTAPTSPPHFFASPLPAVPLQSPREQPPLRPEQPSQRPPRLPRVGRIPQVVPRAEREHKPSRSSFSQPFARSSAPDIVSDQSAVAEPTQTLSFQPRIDILPSTTFNPLESAKPVAAALGEPEFLRFPSSQASETSASSSSEGVLSILGPPLIPMLHTEEYIARHARPADASMPQSLTTDEVWNEYDDFIDHVMSPSGTRMSGNRFADRQVAGLRPIHGSQANSSPTEALHARSKKTNVELSRPEVRGVQRPLVRKPVMTLKPATAIADKASTPMRVAAEDIRLRRSRIVSALHHSMDPASPLSIRDFLRDYETAQRNSASTADRTSIPATASSLELLPTTKGTAETDIGPSHQENADLLDVVARNKDPVGQSELHYASLMVAKWLSFGRVLFSPAHDEIHTIPERRILVIDGLGNEDWAIYCAVNYEAQKAVVYDLKEKASKRASKGSRVSENGAGNHRRAEIASFHERFPFPSAYFCAVVVRFPPAMAEAKMKNIMSECRRILLPGGYIELMLLDLDIVNMGVQTRRAVRELKFRMTTADRQISLRPIIDNVQSVLGARGFSNISRCVVGVPVAGRPSRSTDSSSSSRSSGGSEGFTQPGLGDARQVTASPRMAFGQGRKETNLSLNDLIADHSDDADARISKIVSRTARTWWQHCFEASVISDGNLAKSIFADKNVLGECKSRGSSFKMLIAYAQRPVFEGRRRTMSESAVSTLATAGAHRQAQASSSGSRTA</sequence>
<feature type="compositionally biased region" description="Polar residues" evidence="1">
    <location>
        <begin position="1516"/>
        <end position="1526"/>
    </location>
</feature>
<gene>
    <name evidence="2" type="ORF">PV05_11149</name>
</gene>
<feature type="region of interest" description="Disordered" evidence="1">
    <location>
        <begin position="662"/>
        <end position="687"/>
    </location>
</feature>
<evidence type="ECO:0000313" key="3">
    <source>
        <dbReference type="Proteomes" id="UP000054342"/>
    </source>
</evidence>
<feature type="compositionally biased region" description="Polar residues" evidence="1">
    <location>
        <begin position="662"/>
        <end position="674"/>
    </location>
</feature>
<dbReference type="STRING" id="348802.A0A0D2E409"/>
<feature type="compositionally biased region" description="Pro residues" evidence="1">
    <location>
        <begin position="816"/>
        <end position="832"/>
    </location>
</feature>
<name>A0A0D2E409_9EURO</name>
<feature type="compositionally biased region" description="Basic and acidic residues" evidence="1">
    <location>
        <begin position="119"/>
        <end position="147"/>
    </location>
</feature>
<feature type="region of interest" description="Disordered" evidence="1">
    <location>
        <begin position="787"/>
        <end position="880"/>
    </location>
</feature>
<feature type="region of interest" description="Disordered" evidence="1">
    <location>
        <begin position="197"/>
        <end position="240"/>
    </location>
</feature>
<dbReference type="HOGENOM" id="CLU_002714_1_0_1"/>
<dbReference type="SUPFAM" id="SSF53335">
    <property type="entry name" value="S-adenosyl-L-methionine-dependent methyltransferases"/>
    <property type="match status" value="1"/>
</dbReference>
<feature type="compositionally biased region" description="Polar residues" evidence="1">
    <location>
        <begin position="1"/>
        <end position="10"/>
    </location>
</feature>
<feature type="compositionally biased region" description="Low complexity" evidence="1">
    <location>
        <begin position="500"/>
        <end position="532"/>
    </location>
</feature>
<evidence type="ECO:0000256" key="1">
    <source>
        <dbReference type="SAM" id="MobiDB-lite"/>
    </source>
</evidence>
<feature type="region of interest" description="Disordered" evidence="1">
    <location>
        <begin position="1007"/>
        <end position="1030"/>
    </location>
</feature>
<feature type="region of interest" description="Disordered" evidence="1">
    <location>
        <begin position="1366"/>
        <end position="1396"/>
    </location>
</feature>
<feature type="compositionally biased region" description="Low complexity" evidence="1">
    <location>
        <begin position="1367"/>
        <end position="1383"/>
    </location>
</feature>
<feature type="region of interest" description="Disordered" evidence="1">
    <location>
        <begin position="258"/>
        <end position="349"/>
    </location>
</feature>
<dbReference type="InterPro" id="IPR029063">
    <property type="entry name" value="SAM-dependent_MTases_sf"/>
</dbReference>
<protein>
    <recommendedName>
        <fullName evidence="4">Methyltransferase type 11 domain-containing protein</fullName>
    </recommendedName>
</protein>
<feature type="compositionally biased region" description="Low complexity" evidence="1">
    <location>
        <begin position="312"/>
        <end position="330"/>
    </location>
</feature>
<feature type="compositionally biased region" description="Polar residues" evidence="1">
    <location>
        <begin position="870"/>
        <end position="880"/>
    </location>
</feature>
<feature type="compositionally biased region" description="Polar residues" evidence="1">
    <location>
        <begin position="197"/>
        <end position="207"/>
    </location>
</feature>
<dbReference type="Proteomes" id="UP000054342">
    <property type="component" value="Unassembled WGS sequence"/>
</dbReference>
<feature type="region of interest" description="Disordered" evidence="1">
    <location>
        <begin position="1503"/>
        <end position="1526"/>
    </location>
</feature>
<feature type="compositionally biased region" description="Polar residues" evidence="1">
    <location>
        <begin position="276"/>
        <end position="286"/>
    </location>
</feature>
<dbReference type="RefSeq" id="XP_013310059.1">
    <property type="nucleotide sequence ID" value="XM_013454605.1"/>
</dbReference>